<reference evidence="1" key="1">
    <citation type="submission" date="2022-08" db="EMBL/GenBank/DDBJ databases">
        <title>Genome Sequence of Pycnoporus sanguineus.</title>
        <authorList>
            <person name="Buettner E."/>
        </authorList>
    </citation>
    <scope>NUCLEOTIDE SEQUENCE</scope>
    <source>
        <strain evidence="1">CG-C14</strain>
    </source>
</reference>
<protein>
    <submittedName>
        <fullName evidence="1">Uncharacterized protein</fullName>
    </submittedName>
</protein>
<accession>A0ACC1PIN9</accession>
<gene>
    <name evidence="1" type="ORF">NUW54_g7843</name>
</gene>
<proteinExistence type="predicted"/>
<dbReference type="EMBL" id="JANSHE010002329">
    <property type="protein sequence ID" value="KAJ2992832.1"/>
    <property type="molecule type" value="Genomic_DNA"/>
</dbReference>
<evidence type="ECO:0000313" key="2">
    <source>
        <dbReference type="Proteomes" id="UP001144978"/>
    </source>
</evidence>
<keyword evidence="2" id="KW-1185">Reference proteome</keyword>
<evidence type="ECO:0000313" key="1">
    <source>
        <dbReference type="EMBL" id="KAJ2992832.1"/>
    </source>
</evidence>
<name>A0ACC1PIN9_9APHY</name>
<sequence>MANVPMPEQGRSGTTGYPPTDMAWCYPDPNANLDVLILVSGPMDVNNFHPRDLHWSLSWEVQRGIWRHVNVLQHARDNQPPPNPRLVFWGPMTKMGGGGTLEARKIHLATLSLAARQRLEQLAWTVPVMYPNGRWNCQDWLLDLLARMRNEGLITEQQMQNAIRAARNAWRTN</sequence>
<dbReference type="Proteomes" id="UP001144978">
    <property type="component" value="Unassembled WGS sequence"/>
</dbReference>
<comment type="caution">
    <text evidence="1">The sequence shown here is derived from an EMBL/GenBank/DDBJ whole genome shotgun (WGS) entry which is preliminary data.</text>
</comment>
<organism evidence="1 2">
    <name type="scientific">Trametes sanguinea</name>
    <dbReference type="NCBI Taxonomy" id="158606"/>
    <lineage>
        <taxon>Eukaryota</taxon>
        <taxon>Fungi</taxon>
        <taxon>Dikarya</taxon>
        <taxon>Basidiomycota</taxon>
        <taxon>Agaricomycotina</taxon>
        <taxon>Agaricomycetes</taxon>
        <taxon>Polyporales</taxon>
        <taxon>Polyporaceae</taxon>
        <taxon>Trametes</taxon>
    </lineage>
</organism>